<accession>D5XDD0</accession>
<dbReference type="eggNOG" id="COG0006">
    <property type="taxonomic scope" value="Bacteria"/>
</dbReference>
<sequence length="396" mass="43132">MLYTPKEELFNRITKLQILLREKNIDGALIIKSTNLFYFSGTAQNAYLFVPAEGAPVLLVKKSFSRAKKESALENIMQLVSLKKIPAQLAELGCKSPATLGLEMDSLPASTYLFFQQIFPGVRFTNVSGLIREIRQIKSEYEINLLRTSACNMDKIYRQIPGLIKEGMAEIELAAQIEGMARTAGHMGYISMHAFNQSPYFGHLLSGESGAVPSAFDGPTGGPGLTPAHPQGAGWKNIKAGEPISIDYVGLWDGYITDQTRIFSIGPLPEKLQKAFNLALEIQAAVVERMKPGANGSDLHELSLAMAAKAGFAENYMGYAPDQARFLGHGVGLELDELPVLAKGLDARLEPGMVIAIEPKFVFPGKGVVGIENTFVITEQGAERITVTPDELVRID</sequence>
<dbReference type="HOGENOM" id="CLU_017266_10_0_9"/>
<dbReference type="PANTHER" id="PTHR46112">
    <property type="entry name" value="AMINOPEPTIDASE"/>
    <property type="match status" value="1"/>
</dbReference>
<name>D5XDD0_THEPJ</name>
<dbReference type="InterPro" id="IPR036005">
    <property type="entry name" value="Creatinase/aminopeptidase-like"/>
</dbReference>
<evidence type="ECO:0000259" key="2">
    <source>
        <dbReference type="Pfam" id="PF01321"/>
    </source>
</evidence>
<dbReference type="SUPFAM" id="SSF55920">
    <property type="entry name" value="Creatinase/aminopeptidase"/>
    <property type="match status" value="1"/>
</dbReference>
<feature type="domain" description="Peptidase M24" evidence="1">
    <location>
        <begin position="147"/>
        <end position="379"/>
    </location>
</feature>
<dbReference type="Pfam" id="PF00557">
    <property type="entry name" value="Peptidase_M24"/>
    <property type="match status" value="1"/>
</dbReference>
<feature type="domain" description="Creatinase N-terminal" evidence="2">
    <location>
        <begin position="12"/>
        <end position="137"/>
    </location>
</feature>
<gene>
    <name evidence="3" type="ordered locus">TherJR_0912</name>
</gene>
<dbReference type="InterPro" id="IPR000994">
    <property type="entry name" value="Pept_M24"/>
</dbReference>
<dbReference type="InterPro" id="IPR029149">
    <property type="entry name" value="Creatin/AminoP/Spt16_N"/>
</dbReference>
<dbReference type="Pfam" id="PF01321">
    <property type="entry name" value="Creatinase_N"/>
    <property type="match status" value="1"/>
</dbReference>
<dbReference type="RefSeq" id="WP_013119797.1">
    <property type="nucleotide sequence ID" value="NC_014152.1"/>
</dbReference>
<protein>
    <submittedName>
        <fullName evidence="3">Peptidase M24</fullName>
    </submittedName>
</protein>
<dbReference type="KEGG" id="tjr:TherJR_0912"/>
<dbReference type="OrthoDB" id="9806388at2"/>
<evidence type="ECO:0000259" key="1">
    <source>
        <dbReference type="Pfam" id="PF00557"/>
    </source>
</evidence>
<evidence type="ECO:0000313" key="4">
    <source>
        <dbReference type="Proteomes" id="UP000002377"/>
    </source>
</evidence>
<proteinExistence type="predicted"/>
<keyword evidence="4" id="KW-1185">Reference proteome</keyword>
<dbReference type="InterPro" id="IPR000587">
    <property type="entry name" value="Creatinase_N"/>
</dbReference>
<dbReference type="EMBL" id="CP002028">
    <property type="protein sequence ID" value="ADG81778.1"/>
    <property type="molecule type" value="Genomic_DNA"/>
</dbReference>
<reference evidence="3 4" key="1">
    <citation type="submission" date="2010-05" db="EMBL/GenBank/DDBJ databases">
        <title>Complete sequence of Thermincola sp. JR.</title>
        <authorList>
            <consortium name="US DOE Joint Genome Institute"/>
            <person name="Lucas S."/>
            <person name="Copeland A."/>
            <person name="Lapidus A."/>
            <person name="Cheng J.-F."/>
            <person name="Bruce D."/>
            <person name="Goodwin L."/>
            <person name="Pitluck S."/>
            <person name="Chertkov O."/>
            <person name="Detter J.C."/>
            <person name="Han C."/>
            <person name="Tapia R."/>
            <person name="Land M."/>
            <person name="Hauser L."/>
            <person name="Kyrpides N."/>
            <person name="Mikhailova N."/>
            <person name="Hazen T.C."/>
            <person name="Woyke T."/>
        </authorList>
    </citation>
    <scope>NUCLEOTIDE SEQUENCE [LARGE SCALE GENOMIC DNA]</scope>
    <source>
        <strain evidence="3 4">JR</strain>
    </source>
</reference>
<dbReference type="PANTHER" id="PTHR46112:SF2">
    <property type="entry name" value="XAA-PRO AMINOPEPTIDASE P-RELATED"/>
    <property type="match status" value="1"/>
</dbReference>
<dbReference type="SUPFAM" id="SSF53092">
    <property type="entry name" value="Creatinase/prolidase N-terminal domain"/>
    <property type="match status" value="1"/>
</dbReference>
<dbReference type="Proteomes" id="UP000002377">
    <property type="component" value="Chromosome"/>
</dbReference>
<dbReference type="STRING" id="635013.TherJR_0912"/>
<dbReference type="AlphaFoldDB" id="D5XDD0"/>
<dbReference type="InterPro" id="IPR050659">
    <property type="entry name" value="Peptidase_M24B"/>
</dbReference>
<dbReference type="Gene3D" id="3.90.230.10">
    <property type="entry name" value="Creatinase/methionine aminopeptidase superfamily"/>
    <property type="match status" value="1"/>
</dbReference>
<dbReference type="CDD" id="cd01066">
    <property type="entry name" value="APP_MetAP"/>
    <property type="match status" value="1"/>
</dbReference>
<evidence type="ECO:0000313" key="3">
    <source>
        <dbReference type="EMBL" id="ADG81778.1"/>
    </source>
</evidence>
<organism evidence="3 4">
    <name type="scientific">Thermincola potens (strain JR)</name>
    <dbReference type="NCBI Taxonomy" id="635013"/>
    <lineage>
        <taxon>Bacteria</taxon>
        <taxon>Bacillati</taxon>
        <taxon>Bacillota</taxon>
        <taxon>Clostridia</taxon>
        <taxon>Eubacteriales</taxon>
        <taxon>Thermincolaceae</taxon>
        <taxon>Thermincola</taxon>
    </lineage>
</organism>
<dbReference type="Gene3D" id="3.40.350.10">
    <property type="entry name" value="Creatinase/prolidase N-terminal domain"/>
    <property type="match status" value="1"/>
</dbReference>